<dbReference type="HOGENOM" id="CLU_003680_0_0_1"/>
<dbReference type="SMART" id="SM01236">
    <property type="entry name" value="Haem_oxygenase_2"/>
    <property type="match status" value="1"/>
</dbReference>
<dbReference type="InParanoid" id="V5HU78"/>
<proteinExistence type="predicted"/>
<keyword evidence="2" id="KW-1185">Reference proteome</keyword>
<evidence type="ECO:0000313" key="2">
    <source>
        <dbReference type="Proteomes" id="UP000018001"/>
    </source>
</evidence>
<name>V5HU78_BYSSN</name>
<sequence>MTALLHAASLVLVGVLLTFFHYWHRSAVLKSAESNVGTGPELVDPSKTRYLDDEMSRETQSYKTLYHRVQNLEAFPEILPTARKTLLSLLRQGVVLARLQNGQRNVLNITDYDPDQLATFMAAKRQDTHDEWSAYLRRREAGGGAEMFVDREAARQWLKMNAPLQLVDGAWVARVHNATTPFPLRRITKDAWQTYCEELGDGELEKNHCFIYRELLREVGWDFPDQNVADFIHPRHGLGNDRIWRAGAGHLLISLFPNDFLPEILGFNLHYESLAPQTLMAARELPEFGISGYYFAVHICIDNADSGHSAMAEATIRSYMEHVRRTAGTKEAQHAWKRVQAGFLLSEYLDGDEDLNKYREKVADMLHSKAGVAGRLHCSSRARVGGRTLTEWFSPQVLSSVNSRSWKTDFVAALARSKPWVYPGDSERGLLVRALSWKGRMFGAFTHAETQCLRAWIDLLDDDDDAADSEAGYWKLIGRSDDGRNNSTLLQDAAVIHPAFPPQREQPLAAVDQDAFVPLPPLHVPQFKLEALLPLWFMHPCILEQIVMSPYRTSTPLGSLVLQILRAESGYVSESSGIAGMDEQRQPGDHPSLTALGLQMIGNNGMPEPTCLKDAFKDGSSPAAVDFAYVVLSWAARPISNLTFLFGLARAFVDLEAWVSCNEVLLRKEEREALKKLVERKRILFEEILTEIKGEAGQIGKFIAAYEYGRMQIENLLV</sequence>
<accession>V5HU78</accession>
<protein>
    <submittedName>
        <fullName evidence="1">Uncharacterized protein</fullName>
    </submittedName>
</protein>
<dbReference type="InterPro" id="IPR016084">
    <property type="entry name" value="Haem_Oase-like_multi-hlx"/>
</dbReference>
<dbReference type="OrthoDB" id="10057598at2759"/>
<reference evidence="2" key="1">
    <citation type="journal article" date="2014" name="Genome Announc.">
        <title>Draft genome sequence of the formaldehyde-resistant fungus Byssochlamys spectabilis No. 5 (anamorph Paecilomyces variotii No. 5) (NBRC109023).</title>
        <authorList>
            <person name="Oka T."/>
            <person name="Ekino K."/>
            <person name="Fukuda K."/>
            <person name="Nomura Y."/>
        </authorList>
    </citation>
    <scope>NUCLEOTIDE SEQUENCE [LARGE SCALE GENOMIC DNA]</scope>
    <source>
        <strain evidence="2">No. 5 / NBRC 109023</strain>
    </source>
</reference>
<dbReference type="EMBL" id="BAUL01000046">
    <property type="protein sequence ID" value="GAD93145.1"/>
    <property type="molecule type" value="Genomic_DNA"/>
</dbReference>
<dbReference type="Pfam" id="PF14518">
    <property type="entry name" value="Haem_oxygenas_2"/>
    <property type="match status" value="1"/>
</dbReference>
<organism evidence="1 2">
    <name type="scientific">Byssochlamys spectabilis (strain No. 5 / NBRC 109023)</name>
    <name type="common">Paecilomyces variotii</name>
    <dbReference type="NCBI Taxonomy" id="1356009"/>
    <lineage>
        <taxon>Eukaryota</taxon>
        <taxon>Fungi</taxon>
        <taxon>Dikarya</taxon>
        <taxon>Ascomycota</taxon>
        <taxon>Pezizomycotina</taxon>
        <taxon>Eurotiomycetes</taxon>
        <taxon>Eurotiomycetidae</taxon>
        <taxon>Eurotiales</taxon>
        <taxon>Thermoascaceae</taxon>
        <taxon>Paecilomyces</taxon>
    </lineage>
</organism>
<dbReference type="eggNOG" id="ENOG502QVWE">
    <property type="taxonomic scope" value="Eukaryota"/>
</dbReference>
<dbReference type="Gene3D" id="1.20.910.10">
    <property type="entry name" value="Heme oxygenase-like"/>
    <property type="match status" value="1"/>
</dbReference>
<comment type="caution">
    <text evidence="1">The sequence shown here is derived from an EMBL/GenBank/DDBJ whole genome shotgun (WGS) entry which is preliminary data.</text>
</comment>
<gene>
    <name evidence="1" type="ORF">PVAR5_1750</name>
</gene>
<dbReference type="Proteomes" id="UP000018001">
    <property type="component" value="Unassembled WGS sequence"/>
</dbReference>
<dbReference type="AlphaFoldDB" id="V5HU78"/>
<evidence type="ECO:0000313" key="1">
    <source>
        <dbReference type="EMBL" id="GAD93145.1"/>
    </source>
</evidence>